<dbReference type="GO" id="GO:0046540">
    <property type="term" value="C:U4/U6 x U5 tri-snRNP complex"/>
    <property type="evidence" value="ECO:0007669"/>
    <property type="project" value="TreeGrafter"/>
</dbReference>
<dbReference type="PROSITE" id="PS00678">
    <property type="entry name" value="WD_REPEATS_1"/>
    <property type="match status" value="3"/>
</dbReference>
<dbReference type="InterPro" id="IPR015943">
    <property type="entry name" value="WD40/YVTN_repeat-like_dom_sf"/>
</dbReference>
<evidence type="ECO:0000256" key="2">
    <source>
        <dbReference type="ARBA" id="ARBA00022737"/>
    </source>
</evidence>
<dbReference type="OrthoDB" id="540662at2759"/>
<dbReference type="InterPro" id="IPR001680">
    <property type="entry name" value="WD40_rpt"/>
</dbReference>
<dbReference type="AlphaFoldDB" id="A0A8X7CI55"/>
<dbReference type="FunFam" id="2.130.10.10:FF:001300">
    <property type="entry name" value="U4/U6 small nuclear ribonucleoprotein Prp4"/>
    <property type="match status" value="1"/>
</dbReference>
<accession>A0A8X7CI55</accession>
<feature type="repeat" description="WD" evidence="3">
    <location>
        <begin position="544"/>
        <end position="579"/>
    </location>
</feature>
<dbReference type="EMBL" id="BMAV01016813">
    <property type="protein sequence ID" value="GFY67911.1"/>
    <property type="molecule type" value="Genomic_DNA"/>
</dbReference>
<proteinExistence type="predicted"/>
<dbReference type="SMART" id="SM00320">
    <property type="entry name" value="WD40"/>
    <property type="match status" value="7"/>
</dbReference>
<dbReference type="GO" id="GO:0017070">
    <property type="term" value="F:U6 snRNA binding"/>
    <property type="evidence" value="ECO:0007669"/>
    <property type="project" value="TreeGrafter"/>
</dbReference>
<evidence type="ECO:0000256" key="4">
    <source>
        <dbReference type="SAM" id="MobiDB-lite"/>
    </source>
</evidence>
<dbReference type="FunFam" id="2.130.10.10:FF:000411">
    <property type="entry name" value="U4/U6 small nuclear ribonucleoprotein Prp4"/>
    <property type="match status" value="1"/>
</dbReference>
<dbReference type="InterPro" id="IPR020472">
    <property type="entry name" value="WD40_PAC1"/>
</dbReference>
<dbReference type="InterPro" id="IPR036285">
    <property type="entry name" value="PRP4-like_sf"/>
</dbReference>
<dbReference type="GO" id="GO:0030621">
    <property type="term" value="F:U4 snRNA binding"/>
    <property type="evidence" value="ECO:0007669"/>
    <property type="project" value="TreeGrafter"/>
</dbReference>
<keyword evidence="1 3" id="KW-0853">WD repeat</keyword>
<dbReference type="GO" id="GO:0000398">
    <property type="term" value="P:mRNA splicing, via spliceosome"/>
    <property type="evidence" value="ECO:0007669"/>
    <property type="project" value="TreeGrafter"/>
</dbReference>
<dbReference type="Proteomes" id="UP000886998">
    <property type="component" value="Unassembled WGS sequence"/>
</dbReference>
<dbReference type="PROSITE" id="PS50082">
    <property type="entry name" value="WD_REPEATS_2"/>
    <property type="match status" value="6"/>
</dbReference>
<protein>
    <recommendedName>
        <fullName evidence="5">Pre-mRNA processing factor 4 (PRP4)-like domain-containing protein</fullName>
    </recommendedName>
</protein>
<feature type="repeat" description="WD" evidence="3">
    <location>
        <begin position="417"/>
        <end position="458"/>
    </location>
</feature>
<evidence type="ECO:0000313" key="7">
    <source>
        <dbReference type="Proteomes" id="UP000886998"/>
    </source>
</evidence>
<feature type="repeat" description="WD" evidence="3">
    <location>
        <begin position="459"/>
        <end position="500"/>
    </location>
</feature>
<evidence type="ECO:0000259" key="5">
    <source>
        <dbReference type="SMART" id="SM00500"/>
    </source>
</evidence>
<dbReference type="PANTHER" id="PTHR19846">
    <property type="entry name" value="WD40 REPEAT PROTEIN"/>
    <property type="match status" value="1"/>
</dbReference>
<dbReference type="CDD" id="cd00200">
    <property type="entry name" value="WD40"/>
    <property type="match status" value="1"/>
</dbReference>
<dbReference type="InterPro" id="IPR036322">
    <property type="entry name" value="WD40_repeat_dom_sf"/>
</dbReference>
<dbReference type="Gene3D" id="2.130.10.10">
    <property type="entry name" value="YVTN repeat-like/Quinoprotein amine dehydrogenase"/>
    <property type="match status" value="2"/>
</dbReference>
<dbReference type="PROSITE" id="PS50294">
    <property type="entry name" value="WD_REPEATS_REGION"/>
    <property type="match status" value="5"/>
</dbReference>
<organism evidence="6 7">
    <name type="scientific">Trichonephila inaurata madagascariensis</name>
    <dbReference type="NCBI Taxonomy" id="2747483"/>
    <lineage>
        <taxon>Eukaryota</taxon>
        <taxon>Metazoa</taxon>
        <taxon>Ecdysozoa</taxon>
        <taxon>Arthropoda</taxon>
        <taxon>Chelicerata</taxon>
        <taxon>Arachnida</taxon>
        <taxon>Araneae</taxon>
        <taxon>Araneomorphae</taxon>
        <taxon>Entelegynae</taxon>
        <taxon>Araneoidea</taxon>
        <taxon>Nephilidae</taxon>
        <taxon>Trichonephila</taxon>
        <taxon>Trichonephila inaurata</taxon>
    </lineage>
</organism>
<dbReference type="Pfam" id="PF00400">
    <property type="entry name" value="WD40"/>
    <property type="match status" value="7"/>
</dbReference>
<feature type="repeat" description="WD" evidence="3">
    <location>
        <begin position="382"/>
        <end position="416"/>
    </location>
</feature>
<feature type="domain" description="Pre-mRNA processing factor 4 (PRP4)-like" evidence="5">
    <location>
        <begin position="150"/>
        <end position="202"/>
    </location>
</feature>
<keyword evidence="2" id="KW-0677">Repeat</keyword>
<comment type="caution">
    <text evidence="6">The sequence shown here is derived from an EMBL/GenBank/DDBJ whole genome shotgun (WGS) entry which is preliminary data.</text>
</comment>
<dbReference type="Pfam" id="PF08799">
    <property type="entry name" value="PRP4"/>
    <property type="match status" value="1"/>
</dbReference>
<evidence type="ECO:0000313" key="6">
    <source>
        <dbReference type="EMBL" id="GFY67911.1"/>
    </source>
</evidence>
<keyword evidence="7" id="KW-1185">Reference proteome</keyword>
<dbReference type="PRINTS" id="PR00320">
    <property type="entry name" value="GPROTEINBRPT"/>
</dbReference>
<dbReference type="Gene3D" id="4.10.280.110">
    <property type="entry name" value="Pre-mRNA processing factor 4 domain"/>
    <property type="match status" value="1"/>
</dbReference>
<gene>
    <name evidence="6" type="primary">PRPF4</name>
    <name evidence="6" type="ORF">TNIN_471251</name>
</gene>
<reference evidence="6" key="1">
    <citation type="submission" date="2020-08" db="EMBL/GenBank/DDBJ databases">
        <title>Multicomponent nature underlies the extraordinary mechanical properties of spider dragline silk.</title>
        <authorList>
            <person name="Kono N."/>
            <person name="Nakamura H."/>
            <person name="Mori M."/>
            <person name="Yoshida Y."/>
            <person name="Ohtoshi R."/>
            <person name="Malay A.D."/>
            <person name="Moran D.A.P."/>
            <person name="Tomita M."/>
            <person name="Numata K."/>
            <person name="Arakawa K."/>
        </authorList>
    </citation>
    <scope>NUCLEOTIDE SEQUENCE</scope>
</reference>
<dbReference type="SMART" id="SM00500">
    <property type="entry name" value="SFM"/>
    <property type="match status" value="1"/>
</dbReference>
<feature type="repeat" description="WD" evidence="3">
    <location>
        <begin position="501"/>
        <end position="534"/>
    </location>
</feature>
<dbReference type="InterPro" id="IPR014906">
    <property type="entry name" value="PRP4-like"/>
</dbReference>
<sequence length="579" mass="66357">MQDNGNMPMNHNLNEPPPRTVTTVKTALEQCHSLHRNIDYLIFIDFLNQIKMSDDEDITYVKRQKIIHFGSLEEQERQKLDQDKVKEESDDGKESSEGEENEPEKETSAAGNVNVSEEYMDLEEEINREKQMLLEEFERRKKARQINVSTDDAEVKANLRQIGEPICLFGEGPAERRERLRQILALLGEDAIKRKEEEEEKEEIKENWYFLKIYSYTETTWYHEGTENLLKARQWLAAYSLPKAKDRLKRAKKEKEEPDSLRNAKKQEQYKKLRSLNISCSQIGDTRPLSFCQFSPDSKMLATASWSGLCKLWSVPDCELIRTLRGHNCNVGSIVFHPQSTLTQSETGINMASCSTDGTVKLWDLKSDEPIADLEGHAPHRVSRLAFHPSGRFLVTCVFDNSWRLWDLEVKEEILHQEGHSKPVYDASFQCDGSLVATGGMDSFGRVWDLRTGRCVMFLAGHQNSVLTICFSPNGYQVATGSADNTVKVWDLRRQKCEYTISVHTNLVSRVLFEKTNGEYLVTTSYDNSLKIWSHPGWTPIQTLCGHSGKVMGADISNDDKYIATASFDRTFKLWAPEN</sequence>
<dbReference type="FunFam" id="4.10.280.110:FF:000002">
    <property type="entry name" value="U4/U6 small nuclear ribonucleoprotein Prp4"/>
    <property type="match status" value="1"/>
</dbReference>
<evidence type="ECO:0000256" key="1">
    <source>
        <dbReference type="ARBA" id="ARBA00022574"/>
    </source>
</evidence>
<dbReference type="SUPFAM" id="SSF50978">
    <property type="entry name" value="WD40 repeat-like"/>
    <property type="match status" value="1"/>
</dbReference>
<dbReference type="PANTHER" id="PTHR19846:SF0">
    <property type="entry name" value="PRE-MRNA PROCESSING FACTOR 4"/>
    <property type="match status" value="1"/>
</dbReference>
<evidence type="ECO:0000256" key="3">
    <source>
        <dbReference type="PROSITE-ProRule" id="PRU00221"/>
    </source>
</evidence>
<dbReference type="SUPFAM" id="SSF158230">
    <property type="entry name" value="PRP4-like"/>
    <property type="match status" value="1"/>
</dbReference>
<feature type="compositionally biased region" description="Basic and acidic residues" evidence="4">
    <location>
        <begin position="76"/>
        <end position="96"/>
    </location>
</feature>
<name>A0A8X7CI55_9ARAC</name>
<dbReference type="InterPro" id="IPR019775">
    <property type="entry name" value="WD40_repeat_CS"/>
</dbReference>
<feature type="repeat" description="WD" evidence="3">
    <location>
        <begin position="324"/>
        <end position="373"/>
    </location>
</feature>
<feature type="region of interest" description="Disordered" evidence="4">
    <location>
        <begin position="76"/>
        <end position="116"/>
    </location>
</feature>